<evidence type="ECO:0000313" key="2">
    <source>
        <dbReference type="Proteomes" id="UP001146120"/>
    </source>
</evidence>
<proteinExistence type="predicted"/>
<protein>
    <recommendedName>
        <fullName evidence="3">DUF659 domain-containing protein</fullName>
    </recommendedName>
</protein>
<reference evidence="1" key="2">
    <citation type="journal article" date="2023" name="Microbiol Resour">
        <title>Decontamination and Annotation of the Draft Genome Sequence of the Oomycete Lagenidium giganteum ARSEF 373.</title>
        <authorList>
            <person name="Morgan W.R."/>
            <person name="Tartar A."/>
        </authorList>
    </citation>
    <scope>NUCLEOTIDE SEQUENCE</scope>
    <source>
        <strain evidence="1">ARSEF 373</strain>
    </source>
</reference>
<comment type="caution">
    <text evidence="1">The sequence shown here is derived from an EMBL/GenBank/DDBJ whole genome shotgun (WGS) entry which is preliminary data.</text>
</comment>
<evidence type="ECO:0008006" key="3">
    <source>
        <dbReference type="Google" id="ProtNLM"/>
    </source>
</evidence>
<dbReference type="Proteomes" id="UP001146120">
    <property type="component" value="Unassembled WGS sequence"/>
</dbReference>
<dbReference type="AlphaFoldDB" id="A0AAV2Z6K4"/>
<dbReference type="PANTHER" id="PTHR40866:SF1">
    <property type="entry name" value="BED-TYPE DOMAIN-CONTAINING PROTEIN"/>
    <property type="match status" value="1"/>
</dbReference>
<reference evidence="1" key="1">
    <citation type="submission" date="2022-11" db="EMBL/GenBank/DDBJ databases">
        <authorList>
            <person name="Morgan W.R."/>
            <person name="Tartar A."/>
        </authorList>
    </citation>
    <scope>NUCLEOTIDE SEQUENCE</scope>
    <source>
        <strain evidence="1">ARSEF 373</strain>
    </source>
</reference>
<gene>
    <name evidence="1" type="ORF">N0F65_002324</name>
</gene>
<dbReference type="PANTHER" id="PTHR40866">
    <property type="entry name" value="BED-TYPE DOMAIN-CONTAINING PROTEIN"/>
    <property type="match status" value="1"/>
</dbReference>
<organism evidence="1 2">
    <name type="scientific">Lagenidium giganteum</name>
    <dbReference type="NCBI Taxonomy" id="4803"/>
    <lineage>
        <taxon>Eukaryota</taxon>
        <taxon>Sar</taxon>
        <taxon>Stramenopiles</taxon>
        <taxon>Oomycota</taxon>
        <taxon>Peronosporomycetes</taxon>
        <taxon>Pythiales</taxon>
        <taxon>Pythiaceae</taxon>
    </lineage>
</organism>
<keyword evidence="2" id="KW-1185">Reference proteome</keyword>
<name>A0AAV2Z6K4_9STRA</name>
<evidence type="ECO:0000313" key="1">
    <source>
        <dbReference type="EMBL" id="DBA01189.1"/>
    </source>
</evidence>
<dbReference type="EMBL" id="DAKRPA010000052">
    <property type="protein sequence ID" value="DBA01189.1"/>
    <property type="molecule type" value="Genomic_DNA"/>
</dbReference>
<accession>A0AAV2Z6K4</accession>
<sequence>MFALSPRNLVNPCEWICNLCGHERRQDITRGYSNLRDLQRAHTPESVDDAYRQRVNRQRDLSAFVQVSPAAINIHNWIKWIVMENRELSMCDKMLTHNYTNLERVSSKTLKGHMMEVCEVVEEAISQKPRDQKIGLVFVAWTKSGYQFLAVLATTTRESVLLAFQPMKSANFGADAMIKVDDVLDKYEISLSQLCFLVGDHASTNLAQKDQSFANWLP</sequence>